<keyword evidence="3" id="KW-1185">Reference proteome</keyword>
<dbReference type="SUPFAM" id="SSF82153">
    <property type="entry name" value="FAS1 domain"/>
    <property type="match status" value="1"/>
</dbReference>
<dbReference type="InterPro" id="IPR036378">
    <property type="entry name" value="FAS1_dom_sf"/>
</dbReference>
<dbReference type="RefSeq" id="WP_121908170.1">
    <property type="nucleotide sequence ID" value="NZ_REFC01000014.1"/>
</dbReference>
<protein>
    <submittedName>
        <fullName evidence="2">Putative surface protein with fasciclin (FAS1) repeats</fullName>
    </submittedName>
</protein>
<evidence type="ECO:0000313" key="3">
    <source>
        <dbReference type="Proteomes" id="UP000271339"/>
    </source>
</evidence>
<organism evidence="2 3">
    <name type="scientific">Ulvibacter antarcticus</name>
    <dbReference type="NCBI Taxonomy" id="442714"/>
    <lineage>
        <taxon>Bacteria</taxon>
        <taxon>Pseudomonadati</taxon>
        <taxon>Bacteroidota</taxon>
        <taxon>Flavobacteriia</taxon>
        <taxon>Flavobacteriales</taxon>
        <taxon>Flavobacteriaceae</taxon>
        <taxon>Ulvibacter</taxon>
    </lineage>
</organism>
<sequence length="197" mass="21450">MKYLFRTLLVCTLSIALFSCKNEVKETPVKTEITPVKKKELSVQESEIVSSILAKAMATKEAKKFVSFMLTAGVTDMLSKDEGPYTLLIPTNDAIDKVNKNIMTSLLNPANKADLLNLVNSHIIKGELDSAALVQNIKKGNGKYEFTTLSGATYTATRDDIDIVITDVRGQKAILGKTDILGSNGILHLMNSVLSVN</sequence>
<dbReference type="Proteomes" id="UP000271339">
    <property type="component" value="Unassembled WGS sequence"/>
</dbReference>
<comment type="caution">
    <text evidence="2">The sequence shown here is derived from an EMBL/GenBank/DDBJ whole genome shotgun (WGS) entry which is preliminary data.</text>
</comment>
<dbReference type="PANTHER" id="PTHR10900">
    <property type="entry name" value="PERIOSTIN-RELATED"/>
    <property type="match status" value="1"/>
</dbReference>
<evidence type="ECO:0000259" key="1">
    <source>
        <dbReference type="PROSITE" id="PS50213"/>
    </source>
</evidence>
<dbReference type="Gene3D" id="2.30.180.10">
    <property type="entry name" value="FAS1 domain"/>
    <property type="match status" value="1"/>
</dbReference>
<dbReference type="InterPro" id="IPR050904">
    <property type="entry name" value="Adhesion/Biosynth-related"/>
</dbReference>
<dbReference type="PANTHER" id="PTHR10900:SF77">
    <property type="entry name" value="FI19380P1"/>
    <property type="match status" value="1"/>
</dbReference>
<dbReference type="PROSITE" id="PS51257">
    <property type="entry name" value="PROKAR_LIPOPROTEIN"/>
    <property type="match status" value="1"/>
</dbReference>
<dbReference type="InterPro" id="IPR000782">
    <property type="entry name" value="FAS1_domain"/>
</dbReference>
<dbReference type="EMBL" id="REFC01000014">
    <property type="protein sequence ID" value="RMA57819.1"/>
    <property type="molecule type" value="Genomic_DNA"/>
</dbReference>
<evidence type="ECO:0000313" key="2">
    <source>
        <dbReference type="EMBL" id="RMA57819.1"/>
    </source>
</evidence>
<name>A0A3L9YFB8_9FLAO</name>
<proteinExistence type="predicted"/>
<reference evidence="2 3" key="1">
    <citation type="submission" date="2018-10" db="EMBL/GenBank/DDBJ databases">
        <title>Genomic Encyclopedia of Archaeal and Bacterial Type Strains, Phase II (KMG-II): from individual species to whole genera.</title>
        <authorList>
            <person name="Goeker M."/>
        </authorList>
    </citation>
    <scope>NUCLEOTIDE SEQUENCE [LARGE SCALE GENOMIC DNA]</scope>
    <source>
        <strain evidence="2 3">DSM 23424</strain>
    </source>
</reference>
<dbReference type="GO" id="GO:0005615">
    <property type="term" value="C:extracellular space"/>
    <property type="evidence" value="ECO:0007669"/>
    <property type="project" value="TreeGrafter"/>
</dbReference>
<dbReference type="Pfam" id="PF02469">
    <property type="entry name" value="Fasciclin"/>
    <property type="match status" value="1"/>
</dbReference>
<gene>
    <name evidence="2" type="ORF">BXY75_2625</name>
</gene>
<feature type="domain" description="FAS1" evidence="1">
    <location>
        <begin position="49"/>
        <end position="194"/>
    </location>
</feature>
<dbReference type="SMART" id="SM00554">
    <property type="entry name" value="FAS1"/>
    <property type="match status" value="1"/>
</dbReference>
<accession>A0A3L9YFB8</accession>
<dbReference type="AlphaFoldDB" id="A0A3L9YFB8"/>
<dbReference type="PROSITE" id="PS50213">
    <property type="entry name" value="FAS1"/>
    <property type="match status" value="1"/>
</dbReference>
<dbReference type="OrthoDB" id="1437887at2"/>